<feature type="transmembrane region" description="Helical" evidence="1">
    <location>
        <begin position="6"/>
        <end position="29"/>
    </location>
</feature>
<accession>A0A838CVI5</accession>
<dbReference type="AlphaFoldDB" id="A0A838CVI5"/>
<comment type="caution">
    <text evidence="2">The sequence shown here is derived from an EMBL/GenBank/DDBJ whole genome shotgun (WGS) entry which is preliminary data.</text>
</comment>
<name>A0A838CVI5_9BACI</name>
<evidence type="ECO:0000256" key="1">
    <source>
        <dbReference type="SAM" id="Phobius"/>
    </source>
</evidence>
<gene>
    <name evidence="2" type="ORF">H0266_13105</name>
</gene>
<reference evidence="2 3" key="1">
    <citation type="journal article" date="2004" name="Extremophiles">
        <title>Halobacillus locisalis sp. nov., a halophilic bacterium isolated from a marine solar saltern of the Yellow Sea in Korea.</title>
        <authorList>
            <person name="Yoon J.H."/>
            <person name="Kang K.H."/>
            <person name="Oh T.K."/>
            <person name="Park Y.H."/>
        </authorList>
    </citation>
    <scope>NUCLEOTIDE SEQUENCE [LARGE SCALE GENOMIC DNA]</scope>
    <source>
        <strain evidence="2 3">KCTC 3788</strain>
    </source>
</reference>
<keyword evidence="1" id="KW-1133">Transmembrane helix</keyword>
<dbReference type="EMBL" id="JACEFG010000003">
    <property type="protein sequence ID" value="MBA2175829.1"/>
    <property type="molecule type" value="Genomic_DNA"/>
</dbReference>
<dbReference type="Pfam" id="PF17418">
    <property type="entry name" value="SdpA"/>
    <property type="match status" value="1"/>
</dbReference>
<proteinExistence type="predicted"/>
<sequence>MQKYNLVFISMCIFWFMFFFISIVSSMSYTPFQLSDSVRSKVSAHALQGWGFFSKSPRDELYDVHILNEGNDQKVNWPNNIPSNFFGLSREGRAQGIESGTLYSQISSLETNECEGNIEECLREAKVAKEVVNNDNDPTLCGTVGFSFQKPIPWAWSDYYSKEDIESKVIKVEVECKTG</sequence>
<organism evidence="2 3">
    <name type="scientific">Halobacillus locisalis</name>
    <dbReference type="NCBI Taxonomy" id="220753"/>
    <lineage>
        <taxon>Bacteria</taxon>
        <taxon>Bacillati</taxon>
        <taxon>Bacillota</taxon>
        <taxon>Bacilli</taxon>
        <taxon>Bacillales</taxon>
        <taxon>Bacillaceae</taxon>
        <taxon>Halobacillus</taxon>
    </lineage>
</organism>
<evidence type="ECO:0000313" key="3">
    <source>
        <dbReference type="Proteomes" id="UP000571017"/>
    </source>
</evidence>
<dbReference type="InterPro" id="IPR023902">
    <property type="entry name" value="Sporulation_SdpA"/>
</dbReference>
<dbReference type="NCBIfam" id="TIGR04034">
    <property type="entry name" value="export_SdpA"/>
    <property type="match status" value="1"/>
</dbReference>
<keyword evidence="1" id="KW-0472">Membrane</keyword>
<keyword evidence="1" id="KW-0812">Transmembrane</keyword>
<dbReference type="Proteomes" id="UP000571017">
    <property type="component" value="Unassembled WGS sequence"/>
</dbReference>
<keyword evidence="3" id="KW-1185">Reference proteome</keyword>
<dbReference type="RefSeq" id="WP_181472892.1">
    <property type="nucleotide sequence ID" value="NZ_JACEFG010000003.1"/>
</dbReference>
<evidence type="ECO:0000313" key="2">
    <source>
        <dbReference type="EMBL" id="MBA2175829.1"/>
    </source>
</evidence>
<protein>
    <submittedName>
        <fullName evidence="2">SdpA family antimicrobial peptide system protein</fullName>
    </submittedName>
</protein>